<name>A0AAV4V4X2_CAEEX</name>
<dbReference type="AlphaFoldDB" id="A0AAV4V4X2"/>
<keyword evidence="2" id="KW-1185">Reference proteome</keyword>
<gene>
    <name evidence="1" type="ORF">CEXT_473481</name>
</gene>
<protein>
    <submittedName>
        <fullName evidence="1">Uncharacterized protein</fullName>
    </submittedName>
</protein>
<proteinExistence type="predicted"/>
<dbReference type="EMBL" id="BPLR01013958">
    <property type="protein sequence ID" value="GIY65093.1"/>
    <property type="molecule type" value="Genomic_DNA"/>
</dbReference>
<sequence>MCHQVKKRKTPPPHRLEAGRTGAFFATAHSPLKAGRVKRLKLSKIPTRNLLASLRDERRDPIKTLIPYLKQNVPPGEKKGELPHLLTVCVCDCPLTIKRPSLRRFPFCTLNKRHAHQDRQKKIQKGPRLKDSLLMVSEQSQKALALPASRRRGGSSPFFPLVAHSNLNNESGSQLDLSVHPRATPIDFSHLTRGTHIKRDKKIQQGPRLKDGLLMVSEQSQKRLLFLSPDDEEGVVVPFSPGGFK</sequence>
<accession>A0AAV4V4X2</accession>
<dbReference type="Proteomes" id="UP001054945">
    <property type="component" value="Unassembled WGS sequence"/>
</dbReference>
<comment type="caution">
    <text evidence="1">The sequence shown here is derived from an EMBL/GenBank/DDBJ whole genome shotgun (WGS) entry which is preliminary data.</text>
</comment>
<evidence type="ECO:0000313" key="1">
    <source>
        <dbReference type="EMBL" id="GIY65093.1"/>
    </source>
</evidence>
<reference evidence="1 2" key="1">
    <citation type="submission" date="2021-06" db="EMBL/GenBank/DDBJ databases">
        <title>Caerostris extrusa draft genome.</title>
        <authorList>
            <person name="Kono N."/>
            <person name="Arakawa K."/>
        </authorList>
    </citation>
    <scope>NUCLEOTIDE SEQUENCE [LARGE SCALE GENOMIC DNA]</scope>
</reference>
<evidence type="ECO:0000313" key="2">
    <source>
        <dbReference type="Proteomes" id="UP001054945"/>
    </source>
</evidence>
<organism evidence="1 2">
    <name type="scientific">Caerostris extrusa</name>
    <name type="common">Bark spider</name>
    <name type="synonym">Caerostris bankana</name>
    <dbReference type="NCBI Taxonomy" id="172846"/>
    <lineage>
        <taxon>Eukaryota</taxon>
        <taxon>Metazoa</taxon>
        <taxon>Ecdysozoa</taxon>
        <taxon>Arthropoda</taxon>
        <taxon>Chelicerata</taxon>
        <taxon>Arachnida</taxon>
        <taxon>Araneae</taxon>
        <taxon>Araneomorphae</taxon>
        <taxon>Entelegynae</taxon>
        <taxon>Araneoidea</taxon>
        <taxon>Araneidae</taxon>
        <taxon>Caerostris</taxon>
    </lineage>
</organism>